<sequence>MAHNIRSALGYCVNQVRSYDYNNYVWVIQLAKELRVPVMVLRAFNAELAQIPDNVKQEGLVQIRMQWWRDAVKSAFSDRPEPNPIILAMHEAIAPLPNTQSHLLRIVSTLEKDFMKSQPPASVLDLEQYAEGTSSQLLYLQGRAAGVEDAPFDHAASHLGKAVGMANLLRGTAYHAARRRSYLPQDLCVREGVADEDVLRGQNSEHVSNVAFEVAKQAKGHLEEARKLEPQLQKQAKPLLLPAVATDLYLSALEKQNFNVFAPQLQSGGFSPLWYQLQLKYNMFRGKF</sequence>
<comment type="caution">
    <text evidence="4">The sequence shown here is derived from an EMBL/GenBank/DDBJ whole genome shotgun (WGS) entry which is preliminary data.</text>
</comment>
<dbReference type="SUPFAM" id="SSF48576">
    <property type="entry name" value="Terpenoid synthases"/>
    <property type="match status" value="1"/>
</dbReference>
<evidence type="ECO:0000313" key="5">
    <source>
        <dbReference type="Proteomes" id="UP001314263"/>
    </source>
</evidence>
<evidence type="ECO:0000256" key="3">
    <source>
        <dbReference type="ARBA" id="ARBA00022746"/>
    </source>
</evidence>
<dbReference type="Proteomes" id="UP001314263">
    <property type="component" value="Unassembled WGS sequence"/>
</dbReference>
<dbReference type="EMBL" id="CAUYUE010000013">
    <property type="protein sequence ID" value="CAK0785674.1"/>
    <property type="molecule type" value="Genomic_DNA"/>
</dbReference>
<keyword evidence="5" id="KW-1185">Reference proteome</keyword>
<reference evidence="4 5" key="1">
    <citation type="submission" date="2023-10" db="EMBL/GenBank/DDBJ databases">
        <authorList>
            <person name="Maclean D."/>
            <person name="Macfadyen A."/>
        </authorList>
    </citation>
    <scope>NUCLEOTIDE SEQUENCE [LARGE SCALE GENOMIC DNA]</scope>
</reference>
<dbReference type="EC" id="2.5.1.32" evidence="2"/>
<gene>
    <name evidence="4" type="ORF">CVIRNUC_008885</name>
</gene>
<dbReference type="AlphaFoldDB" id="A0AAV1II64"/>
<organism evidence="4 5">
    <name type="scientific">Coccomyxa viridis</name>
    <dbReference type="NCBI Taxonomy" id="1274662"/>
    <lineage>
        <taxon>Eukaryota</taxon>
        <taxon>Viridiplantae</taxon>
        <taxon>Chlorophyta</taxon>
        <taxon>core chlorophytes</taxon>
        <taxon>Trebouxiophyceae</taxon>
        <taxon>Trebouxiophyceae incertae sedis</taxon>
        <taxon>Coccomyxaceae</taxon>
        <taxon>Coccomyxa</taxon>
    </lineage>
</organism>
<evidence type="ECO:0000313" key="4">
    <source>
        <dbReference type="EMBL" id="CAK0785674.1"/>
    </source>
</evidence>
<dbReference type="Pfam" id="PF00494">
    <property type="entry name" value="SQS_PSY"/>
    <property type="match status" value="1"/>
</dbReference>
<comment type="catalytic activity">
    <reaction evidence="1">
        <text>2 (2E,6E,10E)-geranylgeranyl diphosphate = 15-cis-phytoene + 2 diphosphate</text>
        <dbReference type="Rhea" id="RHEA:34475"/>
        <dbReference type="ChEBI" id="CHEBI:27787"/>
        <dbReference type="ChEBI" id="CHEBI:33019"/>
        <dbReference type="ChEBI" id="CHEBI:58756"/>
        <dbReference type="EC" id="2.5.1.32"/>
    </reaction>
</comment>
<dbReference type="GO" id="GO:0046905">
    <property type="term" value="F:15-cis-phytoene synthase activity"/>
    <property type="evidence" value="ECO:0007669"/>
    <property type="project" value="UniProtKB-EC"/>
</dbReference>
<dbReference type="GO" id="GO:0016117">
    <property type="term" value="P:carotenoid biosynthetic process"/>
    <property type="evidence" value="ECO:0007669"/>
    <property type="project" value="UniProtKB-KW"/>
</dbReference>
<protein>
    <recommendedName>
        <fullName evidence="2">15-cis-phytoene synthase</fullName>
        <ecNumber evidence="2">2.5.1.32</ecNumber>
    </recommendedName>
</protein>
<dbReference type="InterPro" id="IPR008949">
    <property type="entry name" value="Isoprenoid_synthase_dom_sf"/>
</dbReference>
<dbReference type="InterPro" id="IPR002060">
    <property type="entry name" value="Squ/phyt_synthse"/>
</dbReference>
<evidence type="ECO:0000256" key="1">
    <source>
        <dbReference type="ARBA" id="ARBA00001805"/>
    </source>
</evidence>
<dbReference type="Gene3D" id="1.10.600.10">
    <property type="entry name" value="Farnesyl Diphosphate Synthase"/>
    <property type="match status" value="1"/>
</dbReference>
<accession>A0AAV1II64</accession>
<evidence type="ECO:0000256" key="2">
    <source>
        <dbReference type="ARBA" id="ARBA00012396"/>
    </source>
</evidence>
<proteinExistence type="predicted"/>
<keyword evidence="3" id="KW-0125">Carotenoid biosynthesis</keyword>
<dbReference type="PANTHER" id="PTHR31480">
    <property type="entry name" value="BIFUNCTIONAL LYCOPENE CYCLASE/PHYTOENE SYNTHASE"/>
    <property type="match status" value="1"/>
</dbReference>
<name>A0AAV1II64_9CHLO</name>